<keyword evidence="2" id="KW-1185">Reference proteome</keyword>
<name>A0ACC0D371_9PEZI</name>
<sequence>MSYLKVPGPLLKYDDPDIPESELYFLRKLWTIFKDVLIHRTVTGIHVKCFLLFVSAVQLPRKYELIIHDVLFRSLVLQIPYKRMASTSEMMPIYTLLKRVVDTPCIGPNGLLEPFTRGDILLGLAYSYSVPGVGSRAVLLNSDDPTNTLPHSNFHFHALAAGLYQTAVLPTPFYFVLAMRDALEIGNQELEELALLSASACLWINAAGPQLFSQTKNGSSLGDIRVLHRSLYDNELDKVYGYRPMHSVQDVTIDRWRFWLKRIEGEIADVIQYERPEGIDPSAGTTAIEILRELMPKEEDPEVQNGQQKLLAMGHDQRHSEPATPESSEERFLNDWEFEFER</sequence>
<comment type="caution">
    <text evidence="1">The sequence shown here is derived from an EMBL/GenBank/DDBJ whole genome shotgun (WGS) entry which is preliminary data.</text>
</comment>
<protein>
    <submittedName>
        <fullName evidence="1">Uncharacterized protein</fullName>
    </submittedName>
</protein>
<reference evidence="1 2" key="1">
    <citation type="journal article" date="2022" name="New Phytol.">
        <title>Ecological generalism drives hyperdiversity of secondary metabolite gene clusters in xylarialean endophytes.</title>
        <authorList>
            <person name="Franco M.E.E."/>
            <person name="Wisecaver J.H."/>
            <person name="Arnold A.E."/>
            <person name="Ju Y.M."/>
            <person name="Slot J.C."/>
            <person name="Ahrendt S."/>
            <person name="Moore L.P."/>
            <person name="Eastman K.E."/>
            <person name="Scott K."/>
            <person name="Konkel Z."/>
            <person name="Mondo S.J."/>
            <person name="Kuo A."/>
            <person name="Hayes R.D."/>
            <person name="Haridas S."/>
            <person name="Andreopoulos B."/>
            <person name="Riley R."/>
            <person name="LaButti K."/>
            <person name="Pangilinan J."/>
            <person name="Lipzen A."/>
            <person name="Amirebrahimi M."/>
            <person name="Yan J."/>
            <person name="Adam C."/>
            <person name="Keymanesh K."/>
            <person name="Ng V."/>
            <person name="Louie K."/>
            <person name="Northen T."/>
            <person name="Drula E."/>
            <person name="Henrissat B."/>
            <person name="Hsieh H.M."/>
            <person name="Youens-Clark K."/>
            <person name="Lutzoni F."/>
            <person name="Miadlikowska J."/>
            <person name="Eastwood D.C."/>
            <person name="Hamelin R.C."/>
            <person name="Grigoriev I.V."/>
            <person name="U'Ren J.M."/>
        </authorList>
    </citation>
    <scope>NUCLEOTIDE SEQUENCE [LARGE SCALE GENOMIC DNA]</scope>
    <source>
        <strain evidence="1 2">ER1909</strain>
    </source>
</reference>
<evidence type="ECO:0000313" key="1">
    <source>
        <dbReference type="EMBL" id="KAI6086785.1"/>
    </source>
</evidence>
<evidence type="ECO:0000313" key="2">
    <source>
        <dbReference type="Proteomes" id="UP001497680"/>
    </source>
</evidence>
<dbReference type="EMBL" id="MU394312">
    <property type="protein sequence ID" value="KAI6086785.1"/>
    <property type="molecule type" value="Genomic_DNA"/>
</dbReference>
<accession>A0ACC0D371</accession>
<proteinExistence type="predicted"/>
<dbReference type="Proteomes" id="UP001497680">
    <property type="component" value="Unassembled WGS sequence"/>
</dbReference>
<organism evidence="1 2">
    <name type="scientific">Hypoxylon rubiginosum</name>
    <dbReference type="NCBI Taxonomy" id="110542"/>
    <lineage>
        <taxon>Eukaryota</taxon>
        <taxon>Fungi</taxon>
        <taxon>Dikarya</taxon>
        <taxon>Ascomycota</taxon>
        <taxon>Pezizomycotina</taxon>
        <taxon>Sordariomycetes</taxon>
        <taxon>Xylariomycetidae</taxon>
        <taxon>Xylariales</taxon>
        <taxon>Hypoxylaceae</taxon>
        <taxon>Hypoxylon</taxon>
    </lineage>
</organism>
<gene>
    <name evidence="1" type="ORF">F4821DRAFT_278309</name>
</gene>